<dbReference type="GO" id="GO:0008422">
    <property type="term" value="F:beta-glucosidase activity"/>
    <property type="evidence" value="ECO:0007669"/>
    <property type="project" value="TreeGrafter"/>
</dbReference>
<dbReference type="SUPFAM" id="SSF51445">
    <property type="entry name" value="(Trans)glycosidases"/>
    <property type="match status" value="1"/>
</dbReference>
<name>A0AAV6IGK1_9ERIC</name>
<keyword evidence="2" id="KW-0378">Hydrolase</keyword>
<evidence type="ECO:0000256" key="2">
    <source>
        <dbReference type="ARBA" id="ARBA00022801"/>
    </source>
</evidence>
<evidence type="ECO:0000256" key="3">
    <source>
        <dbReference type="ARBA" id="ARBA00023295"/>
    </source>
</evidence>
<comment type="caution">
    <text evidence="5">The sequence shown here is derived from an EMBL/GenBank/DDBJ whole genome shotgun (WGS) entry which is preliminary data.</text>
</comment>
<dbReference type="EMBL" id="JACTNZ010000010">
    <property type="protein sequence ID" value="KAG5527791.1"/>
    <property type="molecule type" value="Genomic_DNA"/>
</dbReference>
<dbReference type="PANTHER" id="PTHR10353:SF137">
    <property type="entry name" value="MYROSINASE 3-RELATED"/>
    <property type="match status" value="1"/>
</dbReference>
<gene>
    <name evidence="5" type="ORF">RHGRI_028663</name>
</gene>
<dbReference type="GO" id="GO:0005975">
    <property type="term" value="P:carbohydrate metabolic process"/>
    <property type="evidence" value="ECO:0007669"/>
    <property type="project" value="InterPro"/>
</dbReference>
<reference evidence="5" key="1">
    <citation type="submission" date="2020-08" db="EMBL/GenBank/DDBJ databases">
        <title>Plant Genome Project.</title>
        <authorList>
            <person name="Zhang R.-G."/>
        </authorList>
    </citation>
    <scope>NUCLEOTIDE SEQUENCE</scope>
    <source>
        <strain evidence="5">WSP0</strain>
        <tissue evidence="5">Leaf</tissue>
    </source>
</reference>
<evidence type="ECO:0000313" key="6">
    <source>
        <dbReference type="Proteomes" id="UP000823749"/>
    </source>
</evidence>
<dbReference type="Gene3D" id="3.20.20.80">
    <property type="entry name" value="Glycosidases"/>
    <property type="match status" value="1"/>
</dbReference>
<dbReference type="PANTHER" id="PTHR10353">
    <property type="entry name" value="GLYCOSYL HYDROLASE"/>
    <property type="match status" value="1"/>
</dbReference>
<comment type="similarity">
    <text evidence="1 4">Belongs to the glycosyl hydrolase 1 family.</text>
</comment>
<proteinExistence type="inferred from homology"/>
<dbReference type="Proteomes" id="UP000823749">
    <property type="component" value="Chromosome 10"/>
</dbReference>
<dbReference type="InterPro" id="IPR017853">
    <property type="entry name" value="GH"/>
</dbReference>
<dbReference type="InterPro" id="IPR001360">
    <property type="entry name" value="Glyco_hydro_1"/>
</dbReference>
<keyword evidence="6" id="KW-1185">Reference proteome</keyword>
<evidence type="ECO:0000313" key="5">
    <source>
        <dbReference type="EMBL" id="KAG5527791.1"/>
    </source>
</evidence>
<organism evidence="5 6">
    <name type="scientific">Rhododendron griersonianum</name>
    <dbReference type="NCBI Taxonomy" id="479676"/>
    <lineage>
        <taxon>Eukaryota</taxon>
        <taxon>Viridiplantae</taxon>
        <taxon>Streptophyta</taxon>
        <taxon>Embryophyta</taxon>
        <taxon>Tracheophyta</taxon>
        <taxon>Spermatophyta</taxon>
        <taxon>Magnoliopsida</taxon>
        <taxon>eudicotyledons</taxon>
        <taxon>Gunneridae</taxon>
        <taxon>Pentapetalae</taxon>
        <taxon>asterids</taxon>
        <taxon>Ericales</taxon>
        <taxon>Ericaceae</taxon>
        <taxon>Ericoideae</taxon>
        <taxon>Rhodoreae</taxon>
        <taxon>Rhododendron</taxon>
    </lineage>
</organism>
<dbReference type="AlphaFoldDB" id="A0AAV6IGK1"/>
<evidence type="ECO:0008006" key="7">
    <source>
        <dbReference type="Google" id="ProtNLM"/>
    </source>
</evidence>
<dbReference type="PRINTS" id="PR00131">
    <property type="entry name" value="GLHYDRLASE1"/>
</dbReference>
<evidence type="ECO:0000256" key="1">
    <source>
        <dbReference type="ARBA" id="ARBA00010838"/>
    </source>
</evidence>
<protein>
    <recommendedName>
        <fullName evidence="7">Beta-glucosidase</fullName>
    </recommendedName>
</protein>
<accession>A0AAV6IGK1</accession>
<sequence length="142" mass="16754">MLTSLTILQAGSNWLYVYPKGIQNLLLYIKNKYNSPRIYITENGFDQMDDLTRPIPIKEAMNDTLRIKYYHDHLSNILEAMKAGVKVEGYFAWSLVDNFEWAFGYSSRFGMYYTYYKDGLKRYPKPSTHWFTSFLNEGPMLV</sequence>
<keyword evidence="3" id="KW-0326">Glycosidase</keyword>
<dbReference type="Pfam" id="PF00232">
    <property type="entry name" value="Glyco_hydro_1"/>
    <property type="match status" value="1"/>
</dbReference>
<evidence type="ECO:0000256" key="4">
    <source>
        <dbReference type="RuleBase" id="RU003690"/>
    </source>
</evidence>